<dbReference type="Proteomes" id="UP000635902">
    <property type="component" value="Unassembled WGS sequence"/>
</dbReference>
<keyword evidence="3" id="KW-1185">Reference proteome</keyword>
<evidence type="ECO:0000313" key="2">
    <source>
        <dbReference type="EMBL" id="MBF4553204.1"/>
    </source>
</evidence>
<keyword evidence="1" id="KW-1133">Transmembrane helix</keyword>
<gene>
    <name evidence="2" type="ORF">IRY30_03790</name>
</gene>
<keyword evidence="1" id="KW-0812">Transmembrane</keyword>
<dbReference type="RefSeq" id="WP_194556034.1">
    <property type="nucleotide sequence ID" value="NZ_JADKMY010000001.1"/>
</dbReference>
<keyword evidence="1" id="KW-0472">Membrane</keyword>
<evidence type="ECO:0000256" key="1">
    <source>
        <dbReference type="SAM" id="Phobius"/>
    </source>
</evidence>
<feature type="transmembrane region" description="Helical" evidence="1">
    <location>
        <begin position="23"/>
        <end position="41"/>
    </location>
</feature>
<protein>
    <submittedName>
        <fullName evidence="2">DUF4230 domain-containing protein</fullName>
    </submittedName>
</protein>
<evidence type="ECO:0000313" key="3">
    <source>
        <dbReference type="Proteomes" id="UP000635902"/>
    </source>
</evidence>
<proteinExistence type="predicted"/>
<comment type="caution">
    <text evidence="2">The sequence shown here is derived from an EMBL/GenBank/DDBJ whole genome shotgun (WGS) entry which is preliminary data.</text>
</comment>
<organism evidence="2 3">
    <name type="scientific">Corynebacterium suicordis DSM 45110</name>
    <dbReference type="NCBI Taxonomy" id="1121369"/>
    <lineage>
        <taxon>Bacteria</taxon>
        <taxon>Bacillati</taxon>
        <taxon>Actinomycetota</taxon>
        <taxon>Actinomycetes</taxon>
        <taxon>Mycobacteriales</taxon>
        <taxon>Corynebacteriaceae</taxon>
        <taxon>Corynebacterium</taxon>
    </lineage>
</organism>
<reference evidence="2 3" key="1">
    <citation type="submission" date="2020-10" db="EMBL/GenBank/DDBJ databases">
        <title>Novel species in genus Corynebacterium.</title>
        <authorList>
            <person name="Zhang G."/>
        </authorList>
    </citation>
    <scope>NUCLEOTIDE SEQUENCE [LARGE SCALE GENOMIC DNA]</scope>
    <source>
        <strain evidence="2 3">DSM 45110</strain>
    </source>
</reference>
<dbReference type="Pfam" id="PF14014">
    <property type="entry name" value="DUF4230"/>
    <property type="match status" value="1"/>
</dbReference>
<accession>A0ABR9ZIK6</accession>
<name>A0ABR9ZIK6_9CORY</name>
<sequence length="222" mass="24371">MSHPVNASAHPQKKRGLGFLNKLLLALLAIAVIVAVVALLLPKLVPSLYESGERTITSNTIKNSFESIAELSVEEYNFTNIGKFNEDNSEILGIGVPLTGKNFLITYDGTVKAGIRDINKVDVDVDDSARTITVDIPDTEVLESSIDPNSIEQYDQSFNPLNQLEVKDTAEFLSSEESKAEKTAVDSGLLDRAENRSRELFTQQVQALAKGSNLEDYKIEVK</sequence>
<dbReference type="EMBL" id="JADKMY010000001">
    <property type="protein sequence ID" value="MBF4553204.1"/>
    <property type="molecule type" value="Genomic_DNA"/>
</dbReference>
<dbReference type="InterPro" id="IPR025324">
    <property type="entry name" value="DUF4230"/>
</dbReference>